<name>A0A195BJZ9_9HYME</name>
<feature type="compositionally biased region" description="Low complexity" evidence="1">
    <location>
        <begin position="73"/>
        <end position="87"/>
    </location>
</feature>
<gene>
    <name evidence="2" type="ORF">ALC53_04810</name>
</gene>
<feature type="non-terminal residue" evidence="2">
    <location>
        <position position="1"/>
    </location>
</feature>
<protein>
    <submittedName>
        <fullName evidence="2">Uncharacterized protein</fullName>
    </submittedName>
</protein>
<organism evidence="2 3">
    <name type="scientific">Atta colombica</name>
    <dbReference type="NCBI Taxonomy" id="520822"/>
    <lineage>
        <taxon>Eukaryota</taxon>
        <taxon>Metazoa</taxon>
        <taxon>Ecdysozoa</taxon>
        <taxon>Arthropoda</taxon>
        <taxon>Hexapoda</taxon>
        <taxon>Insecta</taxon>
        <taxon>Pterygota</taxon>
        <taxon>Neoptera</taxon>
        <taxon>Endopterygota</taxon>
        <taxon>Hymenoptera</taxon>
        <taxon>Apocrita</taxon>
        <taxon>Aculeata</taxon>
        <taxon>Formicoidea</taxon>
        <taxon>Formicidae</taxon>
        <taxon>Myrmicinae</taxon>
        <taxon>Atta</taxon>
    </lineage>
</organism>
<evidence type="ECO:0000313" key="3">
    <source>
        <dbReference type="Proteomes" id="UP000078540"/>
    </source>
</evidence>
<evidence type="ECO:0000256" key="1">
    <source>
        <dbReference type="SAM" id="MobiDB-lite"/>
    </source>
</evidence>
<evidence type="ECO:0000313" key="2">
    <source>
        <dbReference type="EMBL" id="KYM85022.1"/>
    </source>
</evidence>
<proteinExistence type="predicted"/>
<dbReference type="Proteomes" id="UP000078540">
    <property type="component" value="Unassembled WGS sequence"/>
</dbReference>
<dbReference type="EMBL" id="KQ976455">
    <property type="protein sequence ID" value="KYM85022.1"/>
    <property type="molecule type" value="Genomic_DNA"/>
</dbReference>
<reference evidence="2 3" key="1">
    <citation type="submission" date="2015-09" db="EMBL/GenBank/DDBJ databases">
        <title>Atta colombica WGS genome.</title>
        <authorList>
            <person name="Nygaard S."/>
            <person name="Hu H."/>
            <person name="Boomsma J."/>
            <person name="Zhang G."/>
        </authorList>
    </citation>
    <scope>NUCLEOTIDE SEQUENCE [LARGE SCALE GENOMIC DNA]</scope>
    <source>
        <strain evidence="2">Treedump-2</strain>
        <tissue evidence="2">Whole body</tissue>
    </source>
</reference>
<accession>A0A195BJZ9</accession>
<sequence length="223" mass="24438">PVELYLHGVTCPINREHYSPVDGLRIRWRVARAISIHATDGICVSLISIPFGTALGLARSRLHANPKSTAPCGMSSATAAAETTGGSQTREASRDFNPRYIPRRNNAEGREMADIVIRLIYSLTYLNARSAWRGLKGGRVTGWWRSDDSVAVGVLPRRGSEANVDDGESKRRAAQLPLQQSTYEVGTLPDYIDSFTLKIRAANCVYYKSGTSASHTFSVIKIV</sequence>
<dbReference type="AlphaFoldDB" id="A0A195BJZ9"/>
<feature type="region of interest" description="Disordered" evidence="1">
    <location>
        <begin position="68"/>
        <end position="102"/>
    </location>
</feature>
<keyword evidence="3" id="KW-1185">Reference proteome</keyword>